<keyword evidence="3" id="KW-1185">Reference proteome</keyword>
<evidence type="ECO:0000313" key="3">
    <source>
        <dbReference type="Proteomes" id="UP001200430"/>
    </source>
</evidence>
<dbReference type="InterPro" id="IPR036388">
    <property type="entry name" value="WH-like_DNA-bd_sf"/>
</dbReference>
<dbReference type="InterPro" id="IPR036390">
    <property type="entry name" value="WH_DNA-bd_sf"/>
</dbReference>
<accession>A0ABS9EPN6</accession>
<dbReference type="InterPro" id="IPR000944">
    <property type="entry name" value="Tscrpt_reg_Rrf2"/>
</dbReference>
<protein>
    <submittedName>
        <fullName evidence="2">Rrf2 family transcriptional regulator</fullName>
    </submittedName>
</protein>
<dbReference type="PANTHER" id="PTHR33221:SF15">
    <property type="entry name" value="HTH-TYPE TRANSCRIPTIONAL REGULATOR YWGB-RELATED"/>
    <property type="match status" value="1"/>
</dbReference>
<proteinExistence type="predicted"/>
<dbReference type="Pfam" id="PF02082">
    <property type="entry name" value="Rrf2"/>
    <property type="match status" value="1"/>
</dbReference>
<dbReference type="InterPro" id="IPR030489">
    <property type="entry name" value="TR_Rrf2-type_CS"/>
</dbReference>
<dbReference type="PANTHER" id="PTHR33221">
    <property type="entry name" value="WINGED HELIX-TURN-HELIX TRANSCRIPTIONAL REGULATOR, RRF2 FAMILY"/>
    <property type="match status" value="1"/>
</dbReference>
<reference evidence="2 3" key="1">
    <citation type="submission" date="2022-01" db="EMBL/GenBank/DDBJ databases">
        <title>Dethiosulfovibrio faecalis sp. nov., a novel proteolytic, non-sulfur-reducing bacterium isolated from a marine aquaculture solid waste bioreactor.</title>
        <authorList>
            <person name="Grabowski S."/>
            <person name="Apolinario E."/>
            <person name="Schneider N."/>
            <person name="Marshall C.W."/>
            <person name="Sowers K.R."/>
        </authorList>
    </citation>
    <scope>NUCLEOTIDE SEQUENCE [LARGE SCALE GENOMIC DNA]</scope>
    <source>
        <strain evidence="2 3">DSM 12537</strain>
    </source>
</reference>
<dbReference type="EMBL" id="JAKGUD010000011">
    <property type="protein sequence ID" value="MCF4143158.1"/>
    <property type="molecule type" value="Genomic_DNA"/>
</dbReference>
<evidence type="ECO:0000256" key="1">
    <source>
        <dbReference type="SAM" id="MobiDB-lite"/>
    </source>
</evidence>
<feature type="region of interest" description="Disordered" evidence="1">
    <location>
        <begin position="139"/>
        <end position="159"/>
    </location>
</feature>
<dbReference type="RefSeq" id="WP_236099862.1">
    <property type="nucleotide sequence ID" value="NZ_JAKGUD010000011.1"/>
</dbReference>
<dbReference type="PROSITE" id="PS01332">
    <property type="entry name" value="HTH_RRF2_1"/>
    <property type="match status" value="1"/>
</dbReference>
<evidence type="ECO:0000313" key="2">
    <source>
        <dbReference type="EMBL" id="MCF4143158.1"/>
    </source>
</evidence>
<dbReference type="SUPFAM" id="SSF46785">
    <property type="entry name" value="Winged helix' DNA-binding domain"/>
    <property type="match status" value="1"/>
</dbReference>
<dbReference type="Gene3D" id="1.10.10.10">
    <property type="entry name" value="Winged helix-like DNA-binding domain superfamily/Winged helix DNA-binding domain"/>
    <property type="match status" value="1"/>
</dbReference>
<organism evidence="2 3">
    <name type="scientific">Dethiosulfovibrio marinus</name>
    <dbReference type="NCBI Taxonomy" id="133532"/>
    <lineage>
        <taxon>Bacteria</taxon>
        <taxon>Thermotogati</taxon>
        <taxon>Synergistota</taxon>
        <taxon>Synergistia</taxon>
        <taxon>Synergistales</taxon>
        <taxon>Dethiosulfovibrionaceae</taxon>
        <taxon>Dethiosulfovibrio</taxon>
    </lineage>
</organism>
<dbReference type="PROSITE" id="PS51197">
    <property type="entry name" value="HTH_RRF2_2"/>
    <property type="match status" value="1"/>
</dbReference>
<comment type="caution">
    <text evidence="2">The sequence shown here is derived from an EMBL/GenBank/DDBJ whole genome shotgun (WGS) entry which is preliminary data.</text>
</comment>
<sequence length="159" mass="17546">MSGIFQVSEAVSLALHGMGILALAGKRMRVREMAEAVEASEAHMAKVFQRLVRAGLVESVRGPAGGFELLKKPSEIPLYAVYRAIEGDLRPKSCVLGLSRCPFRECMFGDFPDRVYEEFTDHLKSRSLGDLVGFEDETSGRGWIDGSQDNAQDNNHRQG</sequence>
<gene>
    <name evidence="2" type="ORF">L2W38_10085</name>
</gene>
<dbReference type="NCBIfam" id="TIGR00738">
    <property type="entry name" value="rrf2_super"/>
    <property type="match status" value="1"/>
</dbReference>
<name>A0ABS9EPN6_9BACT</name>
<dbReference type="Proteomes" id="UP001200430">
    <property type="component" value="Unassembled WGS sequence"/>
</dbReference>